<proteinExistence type="predicted"/>
<protein>
    <recommendedName>
        <fullName evidence="6">Transposase-associated domain-containing protein</fullName>
    </recommendedName>
</protein>
<feature type="compositionally biased region" description="Acidic residues" evidence="1">
    <location>
        <begin position="315"/>
        <end position="350"/>
    </location>
</feature>
<evidence type="ECO:0000256" key="1">
    <source>
        <dbReference type="SAM" id="MobiDB-lite"/>
    </source>
</evidence>
<feature type="region of interest" description="Disordered" evidence="1">
    <location>
        <begin position="265"/>
        <end position="360"/>
    </location>
</feature>
<dbReference type="Proteomes" id="UP000823749">
    <property type="component" value="Chromosome 1"/>
</dbReference>
<evidence type="ECO:0000259" key="2">
    <source>
        <dbReference type="Pfam" id="PF13952"/>
    </source>
</evidence>
<evidence type="ECO:0000313" key="5">
    <source>
        <dbReference type="Proteomes" id="UP000823749"/>
    </source>
</evidence>
<dbReference type="PANTHER" id="PTHR48258:SF6">
    <property type="entry name" value="LEUCINE-RICH REPEAT DOMAIN, L DOMAIN-CONTAINING PROTEIN"/>
    <property type="match status" value="1"/>
</dbReference>
<keyword evidence="5" id="KW-1185">Reference proteome</keyword>
<organism evidence="4 5">
    <name type="scientific">Rhododendron griersonianum</name>
    <dbReference type="NCBI Taxonomy" id="479676"/>
    <lineage>
        <taxon>Eukaryota</taxon>
        <taxon>Viridiplantae</taxon>
        <taxon>Streptophyta</taxon>
        <taxon>Embryophyta</taxon>
        <taxon>Tracheophyta</taxon>
        <taxon>Spermatophyta</taxon>
        <taxon>Magnoliopsida</taxon>
        <taxon>eudicotyledons</taxon>
        <taxon>Gunneridae</taxon>
        <taxon>Pentapetalae</taxon>
        <taxon>asterids</taxon>
        <taxon>Ericales</taxon>
        <taxon>Ericaceae</taxon>
        <taxon>Ericoideae</taxon>
        <taxon>Rhodoreae</taxon>
        <taxon>Rhododendron</taxon>
    </lineage>
</organism>
<feature type="compositionally biased region" description="Acidic residues" evidence="1">
    <location>
        <begin position="267"/>
        <end position="286"/>
    </location>
</feature>
<name>A0AAV6LMB6_9ERIC</name>
<evidence type="ECO:0008006" key="6">
    <source>
        <dbReference type="Google" id="ProtNLM"/>
    </source>
</evidence>
<evidence type="ECO:0000313" key="4">
    <source>
        <dbReference type="EMBL" id="KAG5565865.1"/>
    </source>
</evidence>
<dbReference type="EMBL" id="JACTNZ010000001">
    <property type="protein sequence ID" value="KAG5565865.1"/>
    <property type="molecule type" value="Genomic_DNA"/>
</dbReference>
<dbReference type="Pfam" id="PF13963">
    <property type="entry name" value="Transpos_assoc"/>
    <property type="match status" value="1"/>
</dbReference>
<dbReference type="Pfam" id="PF13952">
    <property type="entry name" value="DUF4216"/>
    <property type="match status" value="1"/>
</dbReference>
<evidence type="ECO:0000259" key="3">
    <source>
        <dbReference type="Pfam" id="PF13963"/>
    </source>
</evidence>
<dbReference type="PANTHER" id="PTHR48258">
    <property type="entry name" value="DUF4218 DOMAIN-CONTAINING PROTEIN-RELATED"/>
    <property type="match status" value="1"/>
</dbReference>
<dbReference type="InterPro" id="IPR025312">
    <property type="entry name" value="DUF4216"/>
</dbReference>
<gene>
    <name evidence="4" type="ORF">RHGRI_001693</name>
</gene>
<feature type="domain" description="Transposase-associated" evidence="3">
    <location>
        <begin position="3"/>
        <end position="77"/>
    </location>
</feature>
<reference evidence="4" key="1">
    <citation type="submission" date="2020-08" db="EMBL/GenBank/DDBJ databases">
        <title>Plant Genome Project.</title>
        <authorList>
            <person name="Zhang R.-G."/>
        </authorList>
    </citation>
    <scope>NUCLEOTIDE SEQUENCE</scope>
    <source>
        <strain evidence="4">WSP0</strain>
        <tissue evidence="4">Leaf</tissue>
    </source>
</reference>
<dbReference type="AlphaFoldDB" id="A0AAV6LMB6"/>
<feature type="domain" description="DUF4216" evidence="2">
    <location>
        <begin position="184"/>
        <end position="256"/>
    </location>
</feature>
<comment type="caution">
    <text evidence="4">The sequence shown here is derived from an EMBL/GenBank/DDBJ whole genome shotgun (WGS) entry which is preliminary data.</text>
</comment>
<dbReference type="InterPro" id="IPR029480">
    <property type="entry name" value="Transpos_assoc"/>
</dbReference>
<sequence length="360" mass="41839">MDRSWMEIRNRRHPLYIEGVKEFIKFAIDHMPPSETLIWCPCIRCNNFNKMTPDEAEEHMYAWGVVVAYNRWVYHGEEFDQENNGHGNTNIEEEGITVDAMQEILDDVTRKWKEGSEGVTIQLLNLARGPDRRVTRYNGCLVKGFRFHTQEREMHRKCQNSGVVVMGNHKGESIDFYGVVKDVIELSYLGGNHIMLFKCDWWDVGSARGILVDDYNFTSVNVSKTWYVDEPFVLACQVEQVCYLKDTVNGENWRVVQKIAPRAVYDMPEEEEEEHEEDEPYQEDEPYGFGNSIEVDDQPIMMNRDDTDSVHVDVLNDEIGVDEEEDDSDAFINDDDDMIDVQTSDDELSDESFYGDSEDE</sequence>
<accession>A0AAV6LMB6</accession>